<keyword evidence="12" id="KW-1185">Reference proteome</keyword>
<reference evidence="11" key="1">
    <citation type="journal article" date="2022" name="Front. Microbiol.">
        <title>New perspectives on an old grouping: The genomic and phenotypic variability of Oxalobacter formigenes and the implications for calcium oxalate stone prevention.</title>
        <authorList>
            <person name="Chmiel J.A."/>
            <person name="Carr C."/>
            <person name="Stuivenberg G.A."/>
            <person name="Venema R."/>
            <person name="Chanyi R.M."/>
            <person name="Al K.F."/>
            <person name="Giguere D."/>
            <person name="Say H."/>
            <person name="Akouris P.P."/>
            <person name="Dominguez Romero S.A."/>
            <person name="Kwong A."/>
            <person name="Tai V."/>
            <person name="Koval S.F."/>
            <person name="Razvi H."/>
            <person name="Bjazevic J."/>
            <person name="Burton J.P."/>
        </authorList>
    </citation>
    <scope>NUCLEOTIDE SEQUENCE</scope>
    <source>
        <strain evidence="11">WoOx3</strain>
    </source>
</reference>
<keyword evidence="7" id="KW-0406">Ion transport</keyword>
<keyword evidence="6 10" id="KW-1133">Transmembrane helix</keyword>
<evidence type="ECO:0000256" key="5">
    <source>
        <dbReference type="ARBA" id="ARBA00022692"/>
    </source>
</evidence>
<feature type="transmembrane region" description="Helical" evidence="10">
    <location>
        <begin position="418"/>
        <end position="435"/>
    </location>
</feature>
<evidence type="ECO:0000256" key="1">
    <source>
        <dbReference type="ARBA" id="ARBA00004429"/>
    </source>
</evidence>
<dbReference type="NCBIfam" id="TIGR00797">
    <property type="entry name" value="matE"/>
    <property type="match status" value="1"/>
</dbReference>
<dbReference type="PIRSF" id="PIRSF006603">
    <property type="entry name" value="DinF"/>
    <property type="match status" value="1"/>
</dbReference>
<feature type="transmembrane region" description="Helical" evidence="10">
    <location>
        <begin position="12"/>
        <end position="34"/>
    </location>
</feature>
<feature type="transmembrane region" description="Helical" evidence="10">
    <location>
        <begin position="131"/>
        <end position="150"/>
    </location>
</feature>
<keyword evidence="2" id="KW-0813">Transport</keyword>
<dbReference type="PANTHER" id="PTHR43298">
    <property type="entry name" value="MULTIDRUG RESISTANCE PROTEIN NORM-RELATED"/>
    <property type="match status" value="1"/>
</dbReference>
<dbReference type="CDD" id="cd13133">
    <property type="entry name" value="MATE_like_7"/>
    <property type="match status" value="1"/>
</dbReference>
<evidence type="ECO:0000313" key="11">
    <source>
        <dbReference type="EMBL" id="WAW10167.1"/>
    </source>
</evidence>
<keyword evidence="4" id="KW-1003">Cell membrane</keyword>
<keyword evidence="3" id="KW-0050">Antiport</keyword>
<accession>A0A9E9P2Q7</accession>
<protein>
    <recommendedName>
        <fullName evidence="9">Multidrug-efflux transporter</fullName>
    </recommendedName>
</protein>
<feature type="transmembrane region" description="Helical" evidence="10">
    <location>
        <begin position="188"/>
        <end position="210"/>
    </location>
</feature>
<dbReference type="Pfam" id="PF01554">
    <property type="entry name" value="MatE"/>
    <property type="match status" value="2"/>
</dbReference>
<feature type="transmembrane region" description="Helical" evidence="10">
    <location>
        <begin position="157"/>
        <end position="176"/>
    </location>
</feature>
<evidence type="ECO:0000256" key="10">
    <source>
        <dbReference type="SAM" id="Phobius"/>
    </source>
</evidence>
<dbReference type="InterPro" id="IPR002528">
    <property type="entry name" value="MATE_fam"/>
</dbReference>
<feature type="transmembrane region" description="Helical" evidence="10">
    <location>
        <begin position="353"/>
        <end position="372"/>
    </location>
</feature>
<dbReference type="GO" id="GO:0015297">
    <property type="term" value="F:antiporter activity"/>
    <property type="evidence" value="ECO:0007669"/>
    <property type="project" value="UniProtKB-KW"/>
</dbReference>
<feature type="transmembrane region" description="Helical" evidence="10">
    <location>
        <begin position="91"/>
        <end position="111"/>
    </location>
</feature>
<dbReference type="InterPro" id="IPR048279">
    <property type="entry name" value="MdtK-like"/>
</dbReference>
<dbReference type="AlphaFoldDB" id="A0A9E9P2Q7"/>
<name>A0A9E9P2Q7_9BURK</name>
<evidence type="ECO:0000256" key="6">
    <source>
        <dbReference type="ARBA" id="ARBA00022989"/>
    </source>
</evidence>
<organism evidence="11 12">
    <name type="scientific">Oxalobacter vibrioformis</name>
    <dbReference type="NCBI Taxonomy" id="933080"/>
    <lineage>
        <taxon>Bacteria</taxon>
        <taxon>Pseudomonadati</taxon>
        <taxon>Pseudomonadota</taxon>
        <taxon>Betaproteobacteria</taxon>
        <taxon>Burkholderiales</taxon>
        <taxon>Oxalobacteraceae</taxon>
        <taxon>Oxalobacter</taxon>
    </lineage>
</organism>
<dbReference type="KEGG" id="ovb:NB640_00390"/>
<dbReference type="EMBL" id="CP098242">
    <property type="protein sequence ID" value="WAW10167.1"/>
    <property type="molecule type" value="Genomic_DNA"/>
</dbReference>
<sequence length="442" mass="49064">MKTVSYGHIWKIACPILISLVAEHLIMMTDTAFLGRVGEVELGASALAGVYFLALFMIGFGFSMGGQILIGRRNGEKRFSEIGPIVIQGGMFLVFLALAAFLLTRLLSPIILNGLFASEQVYEATISYLNWRSFGFFFAFVCLIFRAYFVGIEQTRILTISSFLMVIVNIILNYLLIFGKCGFPEMGIGGAALASSLSEGVALVFFILYTRKFVDLKKYGFSGGFSFRRDLIIQILGVSVWMMIQYLVGVAIWFMFFVAVEHLGERAIAISNITRSLLTMIFMPIFALSSAAVTVTSNLMGAGEQDQVMGACWKVIRLCFLITLPMAVAIFVFPEGFARIYTDYDSLVADSVLAIRVAMTSLVISVPGFILFQTISGTGNTRTALLLDLGPMLLTCGFIYGVIYYLRMNVAICWLNEHVYWLCILVISLVYMKKANWQGKKI</sequence>
<feature type="transmembrane region" description="Helical" evidence="10">
    <location>
        <begin position="384"/>
        <end position="406"/>
    </location>
</feature>
<comment type="subcellular location">
    <subcellularLocation>
        <location evidence="1">Cell inner membrane</location>
        <topology evidence="1">Multi-pass membrane protein</topology>
    </subcellularLocation>
</comment>
<gene>
    <name evidence="11" type="ORF">NB640_00390</name>
</gene>
<dbReference type="PANTHER" id="PTHR43298:SF2">
    <property type="entry name" value="FMN_FAD EXPORTER YEEO-RELATED"/>
    <property type="match status" value="1"/>
</dbReference>
<evidence type="ECO:0000256" key="2">
    <source>
        <dbReference type="ARBA" id="ARBA00022448"/>
    </source>
</evidence>
<evidence type="ECO:0000256" key="7">
    <source>
        <dbReference type="ARBA" id="ARBA00023065"/>
    </source>
</evidence>
<dbReference type="RefSeq" id="WP_269309169.1">
    <property type="nucleotide sequence ID" value="NZ_CP098242.1"/>
</dbReference>
<evidence type="ECO:0000313" key="12">
    <source>
        <dbReference type="Proteomes" id="UP001156215"/>
    </source>
</evidence>
<feature type="transmembrane region" description="Helical" evidence="10">
    <location>
        <begin position="231"/>
        <end position="256"/>
    </location>
</feature>
<keyword evidence="5 10" id="KW-0812">Transmembrane</keyword>
<proteinExistence type="predicted"/>
<evidence type="ECO:0000256" key="3">
    <source>
        <dbReference type="ARBA" id="ARBA00022449"/>
    </source>
</evidence>
<dbReference type="GO" id="GO:0006811">
    <property type="term" value="P:monoatomic ion transport"/>
    <property type="evidence" value="ECO:0007669"/>
    <property type="project" value="UniProtKB-KW"/>
</dbReference>
<feature type="transmembrane region" description="Helical" evidence="10">
    <location>
        <begin position="315"/>
        <end position="333"/>
    </location>
</feature>
<feature type="transmembrane region" description="Helical" evidence="10">
    <location>
        <begin position="46"/>
        <end position="70"/>
    </location>
</feature>
<feature type="transmembrane region" description="Helical" evidence="10">
    <location>
        <begin position="276"/>
        <end position="295"/>
    </location>
</feature>
<dbReference type="GO" id="GO:0042910">
    <property type="term" value="F:xenobiotic transmembrane transporter activity"/>
    <property type="evidence" value="ECO:0007669"/>
    <property type="project" value="InterPro"/>
</dbReference>
<dbReference type="InterPro" id="IPR050222">
    <property type="entry name" value="MATE_MdtK"/>
</dbReference>
<dbReference type="GO" id="GO:0005886">
    <property type="term" value="C:plasma membrane"/>
    <property type="evidence" value="ECO:0007669"/>
    <property type="project" value="UniProtKB-SubCell"/>
</dbReference>
<dbReference type="Proteomes" id="UP001156215">
    <property type="component" value="Chromosome"/>
</dbReference>
<evidence type="ECO:0000256" key="8">
    <source>
        <dbReference type="ARBA" id="ARBA00023136"/>
    </source>
</evidence>
<keyword evidence="8 10" id="KW-0472">Membrane</keyword>
<evidence type="ECO:0000256" key="4">
    <source>
        <dbReference type="ARBA" id="ARBA00022475"/>
    </source>
</evidence>
<evidence type="ECO:0000256" key="9">
    <source>
        <dbReference type="ARBA" id="ARBA00031636"/>
    </source>
</evidence>